<sequence>MFLRGIRRGSSELKVVAVLLYAFGLSLRKPSGFFWLLSEPLSKSSVQDWMKKVEAKLSFEPVQSWQRAIAVDESVVKCSGRPL</sequence>
<protein>
    <submittedName>
        <fullName evidence="1">Uncharacterized protein</fullName>
    </submittedName>
</protein>
<dbReference type="EMBL" id="NEXI01000051">
    <property type="protein sequence ID" value="PSN97711.1"/>
    <property type="molecule type" value="Genomic_DNA"/>
</dbReference>
<comment type="caution">
    <text evidence="1">The sequence shown here is derived from an EMBL/GenBank/DDBJ whole genome shotgun (WGS) entry which is preliminary data.</text>
</comment>
<dbReference type="Proteomes" id="UP000241972">
    <property type="component" value="Unassembled WGS sequence"/>
</dbReference>
<proteinExistence type="predicted"/>
<reference evidence="1 2" key="1">
    <citation type="submission" date="2017-04" db="EMBL/GenBank/DDBJ databases">
        <title>Novel microbial lineages endemic to geothermal iron-oxide mats fill important gaps in the evolutionary history of Archaea.</title>
        <authorList>
            <person name="Jay Z.J."/>
            <person name="Beam J.P."/>
            <person name="Dlakic M."/>
            <person name="Rusch D.B."/>
            <person name="Kozubal M.A."/>
            <person name="Inskeep W.P."/>
        </authorList>
    </citation>
    <scope>NUCLEOTIDE SEQUENCE [LARGE SCALE GENOMIC DNA]</scope>
    <source>
        <strain evidence="1">ECH_B_3</strain>
    </source>
</reference>
<evidence type="ECO:0000313" key="2">
    <source>
        <dbReference type="Proteomes" id="UP000241972"/>
    </source>
</evidence>
<dbReference type="AlphaFoldDB" id="A0A2R6BGG4"/>
<organism evidence="1 2">
    <name type="scientific">Candidatus Marsarchaeota G2 archaeon ECH_B_3</name>
    <dbReference type="NCBI Taxonomy" id="1978161"/>
    <lineage>
        <taxon>Archaea</taxon>
        <taxon>Candidatus Marsarchaeota</taxon>
        <taxon>Candidatus Marsarchaeota group 2</taxon>
    </lineage>
</organism>
<accession>A0A2R6BGG4</accession>
<name>A0A2R6BGG4_9ARCH</name>
<evidence type="ECO:0000313" key="1">
    <source>
        <dbReference type="EMBL" id="PSN97711.1"/>
    </source>
</evidence>
<gene>
    <name evidence="1" type="ORF">B9Q07_11500</name>
</gene>